<comment type="similarity">
    <text evidence="1 2">Belongs to the UPF0102 family.</text>
</comment>
<dbReference type="Pfam" id="PF02021">
    <property type="entry name" value="UPF0102"/>
    <property type="match status" value="1"/>
</dbReference>
<name>A0A1G1XSN2_9BACT</name>
<dbReference type="SUPFAM" id="SSF52980">
    <property type="entry name" value="Restriction endonuclease-like"/>
    <property type="match status" value="1"/>
</dbReference>
<dbReference type="PANTHER" id="PTHR34039">
    <property type="entry name" value="UPF0102 PROTEIN YRAN"/>
    <property type="match status" value="1"/>
</dbReference>
<dbReference type="CDD" id="cd20736">
    <property type="entry name" value="PoNe_Nuclease"/>
    <property type="match status" value="1"/>
</dbReference>
<accession>A0A1G1XSN2</accession>
<reference evidence="3 4" key="1">
    <citation type="journal article" date="2016" name="Nat. Commun.">
        <title>Thousands of microbial genomes shed light on interconnected biogeochemical processes in an aquifer system.</title>
        <authorList>
            <person name="Anantharaman K."/>
            <person name="Brown C.T."/>
            <person name="Hug L.A."/>
            <person name="Sharon I."/>
            <person name="Castelle C.J."/>
            <person name="Probst A.J."/>
            <person name="Thomas B.C."/>
            <person name="Singh A."/>
            <person name="Wilkins M.J."/>
            <person name="Karaoz U."/>
            <person name="Brodie E.L."/>
            <person name="Williams K.H."/>
            <person name="Hubbard S.S."/>
            <person name="Banfield J.F."/>
        </authorList>
    </citation>
    <scope>NUCLEOTIDE SEQUENCE [LARGE SCALE GENOMIC DNA]</scope>
</reference>
<dbReference type="NCBIfam" id="TIGR00252">
    <property type="entry name" value="YraN family protein"/>
    <property type="match status" value="1"/>
</dbReference>
<dbReference type="Gene3D" id="3.40.1350.10">
    <property type="match status" value="1"/>
</dbReference>
<dbReference type="InterPro" id="IPR003509">
    <property type="entry name" value="UPF0102_YraN-like"/>
</dbReference>
<dbReference type="EMBL" id="MHIB01000046">
    <property type="protein sequence ID" value="OGY43028.1"/>
    <property type="molecule type" value="Genomic_DNA"/>
</dbReference>
<evidence type="ECO:0000256" key="1">
    <source>
        <dbReference type="ARBA" id="ARBA00006738"/>
    </source>
</evidence>
<sequence>MDRLSLGKIGEKYARHYLWWRGYKILTANYRKRFGEVDLICKKGRTVVFVEVKTRRGLAAGWPEEAVTPEKLEKIMAAGLSYLAESRRRSDWRIDVLSILVNDQNQPIEIKHFKDVN</sequence>
<proteinExistence type="inferred from homology"/>
<dbReference type="HAMAP" id="MF_00048">
    <property type="entry name" value="UPF0102"/>
    <property type="match status" value="1"/>
</dbReference>
<organism evidence="3 4">
    <name type="scientific">Candidatus Buchananbacteria bacterium RIFCSPHIGHO2_01_FULL_39_14</name>
    <dbReference type="NCBI Taxonomy" id="1797532"/>
    <lineage>
        <taxon>Bacteria</taxon>
        <taxon>Candidatus Buchananiibacteriota</taxon>
    </lineage>
</organism>
<gene>
    <name evidence="3" type="ORF">A2729_05700</name>
</gene>
<dbReference type="NCBIfam" id="NF009154">
    <property type="entry name" value="PRK12497.3-3"/>
    <property type="match status" value="1"/>
</dbReference>
<dbReference type="InterPro" id="IPR011856">
    <property type="entry name" value="tRNA_endonuc-like_dom_sf"/>
</dbReference>
<protein>
    <recommendedName>
        <fullName evidence="2">UPF0102 protein A2729_05700</fullName>
    </recommendedName>
</protein>
<dbReference type="Proteomes" id="UP000178930">
    <property type="component" value="Unassembled WGS sequence"/>
</dbReference>
<dbReference type="InterPro" id="IPR011335">
    <property type="entry name" value="Restrct_endonuc-II-like"/>
</dbReference>
<dbReference type="PANTHER" id="PTHR34039:SF1">
    <property type="entry name" value="UPF0102 PROTEIN YRAN"/>
    <property type="match status" value="1"/>
</dbReference>
<evidence type="ECO:0000313" key="4">
    <source>
        <dbReference type="Proteomes" id="UP000178930"/>
    </source>
</evidence>
<evidence type="ECO:0000313" key="3">
    <source>
        <dbReference type="EMBL" id="OGY43028.1"/>
    </source>
</evidence>
<evidence type="ECO:0000256" key="2">
    <source>
        <dbReference type="HAMAP-Rule" id="MF_00048"/>
    </source>
</evidence>
<dbReference type="AlphaFoldDB" id="A0A1G1XSN2"/>
<dbReference type="GO" id="GO:0003676">
    <property type="term" value="F:nucleic acid binding"/>
    <property type="evidence" value="ECO:0007669"/>
    <property type="project" value="InterPro"/>
</dbReference>
<comment type="caution">
    <text evidence="3">The sequence shown here is derived from an EMBL/GenBank/DDBJ whole genome shotgun (WGS) entry which is preliminary data.</text>
</comment>